<dbReference type="InterPro" id="IPR011060">
    <property type="entry name" value="RibuloseP-bd_barrel"/>
</dbReference>
<dbReference type="Proteomes" id="UP000694844">
    <property type="component" value="Chromosome 5"/>
</dbReference>
<organism evidence="3 4">
    <name type="scientific">Crassostrea virginica</name>
    <name type="common">Eastern oyster</name>
    <dbReference type="NCBI Taxonomy" id="6565"/>
    <lineage>
        <taxon>Eukaryota</taxon>
        <taxon>Metazoa</taxon>
        <taxon>Spiralia</taxon>
        <taxon>Lophotrochozoa</taxon>
        <taxon>Mollusca</taxon>
        <taxon>Bivalvia</taxon>
        <taxon>Autobranchia</taxon>
        <taxon>Pteriomorphia</taxon>
        <taxon>Ostreida</taxon>
        <taxon>Ostreoidea</taxon>
        <taxon>Ostreidae</taxon>
        <taxon>Crassostrea</taxon>
    </lineage>
</organism>
<comment type="similarity">
    <text evidence="1">Belongs to the BtpA family.</text>
</comment>
<evidence type="ECO:0000313" key="3">
    <source>
        <dbReference type="Proteomes" id="UP000694844"/>
    </source>
</evidence>
<keyword evidence="3" id="KW-1185">Reference proteome</keyword>
<dbReference type="PANTHER" id="PTHR21381">
    <property type="entry name" value="ZGC:162297"/>
    <property type="match status" value="1"/>
</dbReference>
<protein>
    <submittedName>
        <fullName evidence="4">Uncharacterized protein LOC111132838 isoform X1</fullName>
    </submittedName>
</protein>
<dbReference type="AlphaFoldDB" id="A0A8B8E706"/>
<name>A0A8B8E706_CRAVI</name>
<accession>A0A8B8E706</accession>
<gene>
    <name evidence="4" type="primary">LOC111132838</name>
</gene>
<dbReference type="OrthoDB" id="10045006at2759"/>
<dbReference type="InterPro" id="IPR005137">
    <property type="entry name" value="BtpA"/>
</dbReference>
<dbReference type="GeneID" id="111132838"/>
<dbReference type="PANTHER" id="PTHR21381:SF3">
    <property type="entry name" value="SGC REGION PROTEIN SGCQ-RELATED"/>
    <property type="match status" value="1"/>
</dbReference>
<dbReference type="Pfam" id="PF03437">
    <property type="entry name" value="BtpA"/>
    <property type="match status" value="2"/>
</dbReference>
<evidence type="ECO:0000256" key="1">
    <source>
        <dbReference type="ARBA" id="ARBA00006007"/>
    </source>
</evidence>
<evidence type="ECO:0000313" key="4">
    <source>
        <dbReference type="RefSeq" id="XP_022336412.1"/>
    </source>
</evidence>
<sequence length="494" mass="54472">MLIFSKFRPVVIGMIHVPALPGTPGNKLPMEIICERVRQEAIVYKRAGVDSILVENMHDLPYLQGKDMGPETVACMTRACLTAKEALQGHGHTTQDKTLVHSLKAFLQHMPDQLKKMADNAVIAPMTIDGKHEMSSASFPDFKEIGIGKSPAEAKLKGILHICANCIDKEHFTSEEMSHLEQHIQSAKSSEIHGTEERILKLPKNYNEMKFDWRVRNFPAEQKFRTKLSLDGKLVAEGTGQTKRKAMTNCVKEFLRCKIGVQILAGANHQALAVAKAAGLDFIRAEGFIYSHVADEGWMDACAGALLRYRSNIHAKQIQVFTDIKKKHSAHAVTSDVSLAETAEAAELFGSDGLIVTGTATGMEADPEEVKGVVSKVNIPVLVGSGLNLQNVDNYKDASGYIVGSHFKVKGQWRNRINIPRLYAFMVNSWSDFIDFDTILMTEDSEKDSVADKTDLSSESDSEQSSKEESKDTPIGDTLDTLLLENSPDTDVID</sequence>
<proteinExistence type="inferred from homology"/>
<dbReference type="KEGG" id="cvn:111132838"/>
<reference evidence="4" key="1">
    <citation type="submission" date="2025-08" db="UniProtKB">
        <authorList>
            <consortium name="RefSeq"/>
        </authorList>
    </citation>
    <scope>IDENTIFICATION</scope>
    <source>
        <tissue evidence="4">Whole sample</tissue>
    </source>
</reference>
<feature type="compositionally biased region" description="Basic and acidic residues" evidence="2">
    <location>
        <begin position="464"/>
        <end position="474"/>
    </location>
</feature>
<feature type="region of interest" description="Disordered" evidence="2">
    <location>
        <begin position="446"/>
        <end position="494"/>
    </location>
</feature>
<evidence type="ECO:0000256" key="2">
    <source>
        <dbReference type="SAM" id="MobiDB-lite"/>
    </source>
</evidence>
<dbReference type="SUPFAM" id="SSF51366">
    <property type="entry name" value="Ribulose-phoshate binding barrel"/>
    <property type="match status" value="1"/>
</dbReference>
<dbReference type="RefSeq" id="XP_022336412.1">
    <property type="nucleotide sequence ID" value="XM_022480704.1"/>
</dbReference>
<feature type="compositionally biased region" description="Basic and acidic residues" evidence="2">
    <location>
        <begin position="447"/>
        <end position="456"/>
    </location>
</feature>